<comment type="caution">
    <text evidence="1">The sequence shown here is derived from an EMBL/GenBank/DDBJ whole genome shotgun (WGS) entry which is preliminary data.</text>
</comment>
<evidence type="ECO:0000313" key="1">
    <source>
        <dbReference type="EMBL" id="ELU40098.1"/>
    </source>
</evidence>
<accession>L8WTK3</accession>
<sequence length="102" mass="11458">MASYHRLRSATREKHNYTLLGPQTPSMAAFFFFLLLTRHRSPSLLYTVRTNVVQNSLHRNLHFLGASPGIGYSSAYQNIRTPSVCLLSEGQDAAYGSHDSRT</sequence>
<proteinExistence type="predicted"/>
<dbReference type="Proteomes" id="UP000011668">
    <property type="component" value="Unassembled WGS sequence"/>
</dbReference>
<dbReference type="AlphaFoldDB" id="L8WTK3"/>
<dbReference type="EMBL" id="AFRT01001516">
    <property type="protein sequence ID" value="ELU40098.1"/>
    <property type="molecule type" value="Genomic_DNA"/>
</dbReference>
<reference evidence="1 2" key="1">
    <citation type="journal article" date="2013" name="Nat. Commun.">
        <title>The evolution and pathogenic mechanisms of the rice sheath blight pathogen.</title>
        <authorList>
            <person name="Zheng A."/>
            <person name="Lin R."/>
            <person name="Xu L."/>
            <person name="Qin P."/>
            <person name="Tang C."/>
            <person name="Ai P."/>
            <person name="Zhang D."/>
            <person name="Liu Y."/>
            <person name="Sun Z."/>
            <person name="Feng H."/>
            <person name="Wang Y."/>
            <person name="Chen Y."/>
            <person name="Liang X."/>
            <person name="Fu R."/>
            <person name="Li Q."/>
            <person name="Zhang J."/>
            <person name="Yu X."/>
            <person name="Xie Z."/>
            <person name="Ding L."/>
            <person name="Guan P."/>
            <person name="Tang J."/>
            <person name="Liang Y."/>
            <person name="Wang S."/>
            <person name="Deng Q."/>
            <person name="Li S."/>
            <person name="Zhu J."/>
            <person name="Wang L."/>
            <person name="Liu H."/>
            <person name="Li P."/>
        </authorList>
    </citation>
    <scope>NUCLEOTIDE SEQUENCE [LARGE SCALE GENOMIC DNA]</scope>
    <source>
        <strain evidence="2">AG-1 IA</strain>
    </source>
</reference>
<protein>
    <submittedName>
        <fullName evidence="1">Uncharacterized protein</fullName>
    </submittedName>
</protein>
<evidence type="ECO:0000313" key="2">
    <source>
        <dbReference type="Proteomes" id="UP000011668"/>
    </source>
</evidence>
<dbReference type="HOGENOM" id="CLU_2279367_0_0_1"/>
<organism evidence="1 2">
    <name type="scientific">Thanatephorus cucumeris (strain AG1-IA)</name>
    <name type="common">Rice sheath blight fungus</name>
    <name type="synonym">Rhizoctonia solani</name>
    <dbReference type="NCBI Taxonomy" id="983506"/>
    <lineage>
        <taxon>Eukaryota</taxon>
        <taxon>Fungi</taxon>
        <taxon>Dikarya</taxon>
        <taxon>Basidiomycota</taxon>
        <taxon>Agaricomycotina</taxon>
        <taxon>Agaricomycetes</taxon>
        <taxon>Cantharellales</taxon>
        <taxon>Ceratobasidiaceae</taxon>
        <taxon>Rhizoctonia</taxon>
        <taxon>Rhizoctonia solani AG-1</taxon>
    </lineage>
</organism>
<name>L8WTK3_THACA</name>
<gene>
    <name evidence="1" type="ORF">AG1IA_05874</name>
</gene>
<keyword evidence="2" id="KW-1185">Reference proteome</keyword>